<name>A0A2K3P0U9_TRIPR</name>
<dbReference type="Pfam" id="PF16589">
    <property type="entry name" value="BRCT_2"/>
    <property type="match status" value="1"/>
</dbReference>
<feature type="compositionally biased region" description="Polar residues" evidence="4">
    <location>
        <begin position="145"/>
        <end position="154"/>
    </location>
</feature>
<dbReference type="AlphaFoldDB" id="A0A2K3P0U9"/>
<reference evidence="6 7" key="1">
    <citation type="journal article" date="2014" name="Am. J. Bot.">
        <title>Genome assembly and annotation for red clover (Trifolium pratense; Fabaceae).</title>
        <authorList>
            <person name="Istvanek J."/>
            <person name="Jaros M."/>
            <person name="Krenek A."/>
            <person name="Repkova J."/>
        </authorList>
    </citation>
    <scope>NUCLEOTIDE SEQUENCE [LARGE SCALE GENOMIC DNA]</scope>
    <source>
        <strain evidence="7">cv. Tatra</strain>
        <tissue evidence="6">Young leaves</tissue>
    </source>
</reference>
<comment type="caution">
    <text evidence="6">The sequence shown here is derived from an EMBL/GenBank/DDBJ whole genome shotgun (WGS) entry which is preliminary data.</text>
</comment>
<feature type="domain" description="BRCT" evidence="5">
    <location>
        <begin position="733"/>
        <end position="822"/>
    </location>
</feature>
<evidence type="ECO:0000256" key="1">
    <source>
        <dbReference type="ARBA" id="ARBA00004123"/>
    </source>
</evidence>
<keyword evidence="3" id="KW-0539">Nucleus</keyword>
<dbReference type="GO" id="GO:0006974">
    <property type="term" value="P:DNA damage response"/>
    <property type="evidence" value="ECO:0007669"/>
    <property type="project" value="UniProtKB-KW"/>
</dbReference>
<dbReference type="PROSITE" id="PS50172">
    <property type="entry name" value="BRCT"/>
    <property type="match status" value="1"/>
</dbReference>
<dbReference type="PANTHER" id="PTHR23196:SF32">
    <property type="entry name" value="BRCT DOMAIN-CONTAINING DNA REPAIR PROTEIN"/>
    <property type="match status" value="1"/>
</dbReference>
<keyword evidence="2" id="KW-0227">DNA damage</keyword>
<evidence type="ECO:0000256" key="2">
    <source>
        <dbReference type="ARBA" id="ARBA00022763"/>
    </source>
</evidence>
<dbReference type="Proteomes" id="UP000236291">
    <property type="component" value="Unassembled WGS sequence"/>
</dbReference>
<dbReference type="PANTHER" id="PTHR23196">
    <property type="entry name" value="PAX TRANSCRIPTION ACTIVATION DOMAIN INTERACTING PROTEIN"/>
    <property type="match status" value="1"/>
</dbReference>
<evidence type="ECO:0000313" key="7">
    <source>
        <dbReference type="Proteomes" id="UP000236291"/>
    </source>
</evidence>
<feature type="region of interest" description="Disordered" evidence="4">
    <location>
        <begin position="286"/>
        <end position="308"/>
    </location>
</feature>
<dbReference type="GO" id="GO:0005634">
    <property type="term" value="C:nucleus"/>
    <property type="evidence" value="ECO:0007669"/>
    <property type="project" value="UniProtKB-SubCell"/>
</dbReference>
<evidence type="ECO:0000259" key="5">
    <source>
        <dbReference type="PROSITE" id="PS50172"/>
    </source>
</evidence>
<dbReference type="InterPro" id="IPR001357">
    <property type="entry name" value="BRCT_dom"/>
</dbReference>
<dbReference type="CDD" id="cd18432">
    <property type="entry name" value="BRCT_PAXIP1_rpt6_like"/>
    <property type="match status" value="1"/>
</dbReference>
<gene>
    <name evidence="6" type="ORF">L195_g005437</name>
</gene>
<feature type="compositionally biased region" description="Polar residues" evidence="4">
    <location>
        <begin position="1"/>
        <end position="10"/>
    </location>
</feature>
<dbReference type="SUPFAM" id="SSF52113">
    <property type="entry name" value="BRCT domain"/>
    <property type="match status" value="1"/>
</dbReference>
<evidence type="ECO:0000256" key="3">
    <source>
        <dbReference type="ARBA" id="ARBA00023242"/>
    </source>
</evidence>
<dbReference type="InterPro" id="IPR036420">
    <property type="entry name" value="BRCT_dom_sf"/>
</dbReference>
<feature type="region of interest" description="Disordered" evidence="4">
    <location>
        <begin position="1"/>
        <end position="20"/>
    </location>
</feature>
<dbReference type="EMBL" id="ASHM01002804">
    <property type="protein sequence ID" value="PNY08899.1"/>
    <property type="molecule type" value="Genomic_DNA"/>
</dbReference>
<dbReference type="CDD" id="cd17744">
    <property type="entry name" value="BRCT_MDC1_rpt1"/>
    <property type="match status" value="1"/>
</dbReference>
<feature type="region of interest" description="Disordered" evidence="4">
    <location>
        <begin position="496"/>
        <end position="523"/>
    </location>
</feature>
<feature type="compositionally biased region" description="Polar residues" evidence="4">
    <location>
        <begin position="421"/>
        <end position="446"/>
    </location>
</feature>
<evidence type="ECO:0000256" key="4">
    <source>
        <dbReference type="SAM" id="MobiDB-lite"/>
    </source>
</evidence>
<dbReference type="Pfam" id="PF16770">
    <property type="entry name" value="RTT107_BRCT_5"/>
    <property type="match status" value="1"/>
</dbReference>
<comment type="subcellular location">
    <subcellularLocation>
        <location evidence="1">Nucleus</location>
    </subcellularLocation>
</comment>
<dbReference type="STRING" id="57577.A0A2K3P0U9"/>
<feature type="compositionally biased region" description="Basic and acidic residues" evidence="4">
    <location>
        <begin position="157"/>
        <end position="167"/>
    </location>
</feature>
<feature type="compositionally biased region" description="Polar residues" evidence="4">
    <location>
        <begin position="295"/>
        <end position="305"/>
    </location>
</feature>
<protein>
    <recommendedName>
        <fullName evidence="5">BRCT domain-containing protein</fullName>
    </recommendedName>
</protein>
<evidence type="ECO:0000313" key="6">
    <source>
        <dbReference type="EMBL" id="PNY08899.1"/>
    </source>
</evidence>
<dbReference type="InterPro" id="IPR051579">
    <property type="entry name" value="DDR_Transcriptional_Reg"/>
</dbReference>
<dbReference type="Gene3D" id="3.40.50.10190">
    <property type="entry name" value="BRCT domain"/>
    <property type="match status" value="2"/>
</dbReference>
<feature type="region of interest" description="Disordered" evidence="4">
    <location>
        <begin position="393"/>
        <end position="457"/>
    </location>
</feature>
<proteinExistence type="predicted"/>
<organism evidence="6 7">
    <name type="scientific">Trifolium pratense</name>
    <name type="common">Red clover</name>
    <dbReference type="NCBI Taxonomy" id="57577"/>
    <lineage>
        <taxon>Eukaryota</taxon>
        <taxon>Viridiplantae</taxon>
        <taxon>Streptophyta</taxon>
        <taxon>Embryophyta</taxon>
        <taxon>Tracheophyta</taxon>
        <taxon>Spermatophyta</taxon>
        <taxon>Magnoliopsida</taxon>
        <taxon>eudicotyledons</taxon>
        <taxon>Gunneridae</taxon>
        <taxon>Pentapetalae</taxon>
        <taxon>rosids</taxon>
        <taxon>fabids</taxon>
        <taxon>Fabales</taxon>
        <taxon>Fabaceae</taxon>
        <taxon>Papilionoideae</taxon>
        <taxon>50 kb inversion clade</taxon>
        <taxon>NPAAA clade</taxon>
        <taxon>Hologalegina</taxon>
        <taxon>IRL clade</taxon>
        <taxon>Trifolieae</taxon>
        <taxon>Trifolium</taxon>
    </lineage>
</organism>
<accession>A0A2K3P0U9</accession>
<feature type="region of interest" description="Disordered" evidence="4">
    <location>
        <begin position="141"/>
        <end position="167"/>
    </location>
</feature>
<feature type="compositionally biased region" description="Polar residues" evidence="4">
    <location>
        <begin position="393"/>
        <end position="411"/>
    </location>
</feature>
<reference evidence="6 7" key="2">
    <citation type="journal article" date="2017" name="Front. Plant Sci.">
        <title>Gene Classification and Mining of Molecular Markers Useful in Red Clover (Trifolium pratense) Breeding.</title>
        <authorList>
            <person name="Istvanek J."/>
            <person name="Dluhosova J."/>
            <person name="Dluhos P."/>
            <person name="Patkova L."/>
            <person name="Nedelnik J."/>
            <person name="Repkova J."/>
        </authorList>
    </citation>
    <scope>NUCLEOTIDE SEQUENCE [LARGE SCALE GENOMIC DNA]</scope>
    <source>
        <strain evidence="7">cv. Tatra</strain>
        <tissue evidence="6">Young leaves</tissue>
    </source>
</reference>
<sequence length="988" mass="110313">MANTQPSSSPAGDEVRDANGNEHYQETELFEDTLVIHSPLIETEVQNLDLNTEVQNIDLNAEVQNLDLNAELVEDSEPVEDMITATTCEYEQEVVLDSEDEEMNNADKVTVAERFLEDGSSPVVNNSLVLFKKKLPKLPCEEANSKSNAATSGKSGTGDERASVDAKSFDDNKHQSLHDRLYDVRSPEPGDSTVAALGFVDQYLSSIDVDLFQGVQNGNIAREKSPRVSSARGSISLAKKFKARNQNEDKDPFEWDDSVQNEKEAGIFGKKLEASFNIGRHGLAYKRRQKKGSHPPNQGKSSASNRCDENLVQEPRMEADNNNYLKELDVDLCATRENVDIYSSVARTEDVYDIGLDTQIAAEAMDALANMSPAGFHLSDARQQENAFDASLSDFNQPHQKNSPSKENPGSHSIALKSYKGNVSSRRFGKVTSSSSCKDTNNQETKPVSGKMKKTMGSKSTVEVQFKNNVSPSICNEHVSHEEVCLLGEDRSFQSASKEPKIQNKSKWTRVKCQPSHPRESNNNVEKDTIRYKRKGNCLVADPVKMDVKTKRLNSSISSYGVARKCSLKHQVEVSPQLSATSCFSMIDSWAYPKGPRGKRKRANAPRFLCIDDKENNVYSTKILEGRDVVHKSCLPPVSAGGAIKFENLHDKQPLLLAHVEILSNKTVVQSSSEISASVVPIEGIKISNATHTSNEHCKKACDKNLPKSSLLKELIRLGVPKSTSEIMSIDPRHRRDMTNVRVLFSQHLDDSVLKQQQKILTRLNISTASSSKEATHFIADKFTRTKNMLETMALGNLVLTHLWLESCGQANCFIDEKNYILRDMKKEKEIGFSMPVSLARARQKPLLKGKRVYITPHIKPNKEVVASLVTAVHGQLVDENQIFADKNDNVLDDLLILSCEEDFAICRHFLKRGAAVYSSELVLNGIVIQKLELESKPVNPFRMHLRSEITLDHNALHKLFVNQVTKNKLGRCNWFGKVYRRRLMPLS</sequence>